<dbReference type="eggNOG" id="ENOG5032AK9">
    <property type="taxonomic scope" value="Bacteria"/>
</dbReference>
<dbReference type="InParanoid" id="K0Z9G2"/>
<reference evidence="2 3" key="1">
    <citation type="submission" date="2012-08" db="EMBL/GenBank/DDBJ databases">
        <title>The Genome Sequence of Slackia piriformis YIT 12062.</title>
        <authorList>
            <consortium name="The Broad Institute Genome Sequencing Platform"/>
            <person name="Earl A."/>
            <person name="Ward D."/>
            <person name="Feldgarden M."/>
            <person name="Gevers D."/>
            <person name="Morotomi M."/>
            <person name="Walker B."/>
            <person name="Young S.K."/>
            <person name="Zeng Q."/>
            <person name="Gargeya S."/>
            <person name="Fitzgerald M."/>
            <person name="Haas B."/>
            <person name="Abouelleil A."/>
            <person name="Alvarado L."/>
            <person name="Arachchi H.M."/>
            <person name="Berlin A.M."/>
            <person name="Chapman S.B."/>
            <person name="Goldberg J."/>
            <person name="Griggs A."/>
            <person name="Gujja S."/>
            <person name="Hansen M."/>
            <person name="Howarth C."/>
            <person name="Imamovic A."/>
            <person name="Larimer J."/>
            <person name="McCowen C."/>
            <person name="Montmayeur A."/>
            <person name="Murphy C."/>
            <person name="Neiman D."/>
            <person name="Pearson M."/>
            <person name="Priest M."/>
            <person name="Roberts A."/>
            <person name="Saif S."/>
            <person name="Shea T."/>
            <person name="Sisk P."/>
            <person name="Sykes S."/>
            <person name="Wortman J."/>
            <person name="Nusbaum C."/>
            <person name="Birren B."/>
        </authorList>
    </citation>
    <scope>NUCLEOTIDE SEQUENCE [LARGE SCALE GENOMIC DNA]</scope>
    <source>
        <strain evidence="2 3">YIT 12062</strain>
    </source>
</reference>
<dbReference type="RefSeq" id="WP_009139719.1">
    <property type="nucleotide sequence ID" value="NZ_JH815198.1"/>
</dbReference>
<name>K0Z9G2_9ACTN</name>
<dbReference type="AlphaFoldDB" id="K0Z9G2"/>
<dbReference type="HOGENOM" id="CLU_1015260_0_0_11"/>
<comment type="caution">
    <text evidence="2">The sequence shown here is derived from an EMBL/GenBank/DDBJ whole genome shotgun (WGS) entry which is preliminary data.</text>
</comment>
<evidence type="ECO:0008006" key="4">
    <source>
        <dbReference type="Google" id="ProtNLM"/>
    </source>
</evidence>
<dbReference type="OrthoDB" id="3181899at2"/>
<evidence type="ECO:0000313" key="2">
    <source>
        <dbReference type="EMBL" id="EJZ84000.1"/>
    </source>
</evidence>
<proteinExistence type="predicted"/>
<feature type="transmembrane region" description="Helical" evidence="1">
    <location>
        <begin position="28"/>
        <end position="45"/>
    </location>
</feature>
<keyword evidence="3" id="KW-1185">Reference proteome</keyword>
<keyword evidence="1" id="KW-0472">Membrane</keyword>
<evidence type="ECO:0000313" key="3">
    <source>
        <dbReference type="Proteomes" id="UP000006069"/>
    </source>
</evidence>
<keyword evidence="1" id="KW-0812">Transmembrane</keyword>
<accession>K0Z9G2</accession>
<dbReference type="PATRIC" id="fig|742818.3.peg.1613"/>
<keyword evidence="1" id="KW-1133">Transmembrane helix</keyword>
<protein>
    <recommendedName>
        <fullName evidence="4">Tetratricopeptide repeat protein</fullName>
    </recommendedName>
</protein>
<gene>
    <name evidence="2" type="ORF">HMPREF9451_01526</name>
</gene>
<sequence length="274" mass="30371">MNIRSCYFGQTAQQIVTDYFSWLNRTRGLAIAAAVVLGVVAIALVFLECMVGYFVCLAAILATAWMLRAKIGRRFRGLLDILGFDCDAEKYREVIEGVAQRDKRQRSKGTCLTELALAHYHANRPMDALRLLSEVSFKSEKNILWVRTYNVEAIARNAVGDIAGRDAALERIAAFRAGTGINSAKRAVIDDILLGLNVQFRPAQQWGPADLDCMRKNAALADSRLTWISWKICEAEYQLVHGDAQEAALLLGEVVEGPVTPRAAANIERLRALM</sequence>
<dbReference type="EMBL" id="ADMD01000007">
    <property type="protein sequence ID" value="EJZ84000.1"/>
    <property type="molecule type" value="Genomic_DNA"/>
</dbReference>
<organism evidence="2 3">
    <name type="scientific">Slackia piriformis YIT 12062</name>
    <dbReference type="NCBI Taxonomy" id="742818"/>
    <lineage>
        <taxon>Bacteria</taxon>
        <taxon>Bacillati</taxon>
        <taxon>Actinomycetota</taxon>
        <taxon>Coriobacteriia</taxon>
        <taxon>Eggerthellales</taxon>
        <taxon>Eggerthellaceae</taxon>
        <taxon>Slackia</taxon>
    </lineage>
</organism>
<evidence type="ECO:0000256" key="1">
    <source>
        <dbReference type="SAM" id="Phobius"/>
    </source>
</evidence>
<dbReference type="Proteomes" id="UP000006069">
    <property type="component" value="Unassembled WGS sequence"/>
</dbReference>
<feature type="transmembrane region" description="Helical" evidence="1">
    <location>
        <begin position="51"/>
        <end position="67"/>
    </location>
</feature>